<dbReference type="GO" id="GO:0008168">
    <property type="term" value="F:methyltransferase activity"/>
    <property type="evidence" value="ECO:0007669"/>
    <property type="project" value="UniProtKB-KW"/>
</dbReference>
<dbReference type="Pfam" id="PF08241">
    <property type="entry name" value="Methyltransf_11"/>
    <property type="match status" value="1"/>
</dbReference>
<gene>
    <name evidence="2" type="ORF">EYB53_000815</name>
</gene>
<feature type="domain" description="Methyltransferase type 11" evidence="1">
    <location>
        <begin position="62"/>
        <end position="141"/>
    </location>
</feature>
<proteinExistence type="predicted"/>
<keyword evidence="2" id="KW-0489">Methyltransferase</keyword>
<dbReference type="GO" id="GO:0032259">
    <property type="term" value="P:methylation"/>
    <property type="evidence" value="ECO:0007669"/>
    <property type="project" value="UniProtKB-KW"/>
</dbReference>
<protein>
    <submittedName>
        <fullName evidence="2">Class I SAM-dependent methyltransferase</fullName>
    </submittedName>
</protein>
<dbReference type="RefSeq" id="WP_135475722.1">
    <property type="nucleotide sequence ID" value="NZ_SIJK02000001.1"/>
</dbReference>
<evidence type="ECO:0000313" key="2">
    <source>
        <dbReference type="EMBL" id="MBP1464237.1"/>
    </source>
</evidence>
<evidence type="ECO:0000313" key="3">
    <source>
        <dbReference type="Proteomes" id="UP001193081"/>
    </source>
</evidence>
<dbReference type="CDD" id="cd02440">
    <property type="entry name" value="AdoMet_MTases"/>
    <property type="match status" value="1"/>
</dbReference>
<dbReference type="EMBL" id="SIJK02000001">
    <property type="protein sequence ID" value="MBP1464237.1"/>
    <property type="molecule type" value="Genomic_DNA"/>
</dbReference>
<evidence type="ECO:0000259" key="1">
    <source>
        <dbReference type="Pfam" id="PF08241"/>
    </source>
</evidence>
<keyword evidence="3" id="KW-1185">Reference proteome</keyword>
<reference evidence="2 3" key="1">
    <citation type="submission" date="2021-03" db="EMBL/GenBank/DDBJ databases">
        <authorList>
            <person name="Grouzdev D.S."/>
        </authorList>
    </citation>
    <scope>NUCLEOTIDE SEQUENCE [LARGE SCALE GENOMIC DNA]</scope>
    <source>
        <strain evidence="2 3">M50-1</strain>
    </source>
</reference>
<dbReference type="InterPro" id="IPR013216">
    <property type="entry name" value="Methyltransf_11"/>
</dbReference>
<dbReference type="SUPFAM" id="SSF53335">
    <property type="entry name" value="S-adenosyl-L-methionine-dependent methyltransferases"/>
    <property type="match status" value="1"/>
</dbReference>
<comment type="caution">
    <text evidence="2">The sequence shown here is derived from an EMBL/GenBank/DDBJ whole genome shotgun (WGS) entry which is preliminary data.</text>
</comment>
<name>A0ABS4D471_9CHLR</name>
<accession>A0ABS4D471</accession>
<organism evidence="2 3">
    <name type="scientific">Candidatus Chloroploca mongolica</name>
    <dbReference type="NCBI Taxonomy" id="2528176"/>
    <lineage>
        <taxon>Bacteria</taxon>
        <taxon>Bacillati</taxon>
        <taxon>Chloroflexota</taxon>
        <taxon>Chloroflexia</taxon>
        <taxon>Chloroflexales</taxon>
        <taxon>Chloroflexineae</taxon>
        <taxon>Oscillochloridaceae</taxon>
        <taxon>Candidatus Chloroploca</taxon>
    </lineage>
</organism>
<dbReference type="InterPro" id="IPR029063">
    <property type="entry name" value="SAM-dependent_MTases_sf"/>
</dbReference>
<keyword evidence="2" id="KW-0808">Transferase</keyword>
<sequence length="255" mass="29806">MRNRLRRKTTSAWRKLLTSVKRLDPTYTIEQTFHTHHYLRLTMRTLEHLASMDLPVRNRSVLEVGAGVGDFSSFFLDRACRTTITDVRPELLTYLQRRYPGQDIRCLDLEQPTSLADAPFEVVFCYGVLYHLQHPAQAIAYLSDCCSDLMLVSSQVIYGDEEDFVLADEQQARLGQSYYGCGARFTRRWLWQQLRQHFPHVYLPIIQPAHPQFPTNWMVQPAQEELARAIFVAARQPLTNPLLTEAWLDRQEHQR</sequence>
<dbReference type="Gene3D" id="3.40.50.150">
    <property type="entry name" value="Vaccinia Virus protein VP39"/>
    <property type="match status" value="1"/>
</dbReference>
<dbReference type="Proteomes" id="UP001193081">
    <property type="component" value="Unassembled WGS sequence"/>
</dbReference>